<dbReference type="InterPro" id="IPR043502">
    <property type="entry name" value="DNA/RNA_pol_sf"/>
</dbReference>
<evidence type="ECO:0000256" key="5">
    <source>
        <dbReference type="ARBA" id="ARBA00022695"/>
    </source>
</evidence>
<dbReference type="PROSITE" id="PS51999">
    <property type="entry name" value="ZF_GRF"/>
    <property type="match status" value="1"/>
</dbReference>
<keyword evidence="12" id="KW-0695">RNA-directed DNA polymerase</keyword>
<feature type="coiled-coil region" evidence="15">
    <location>
        <begin position="91"/>
        <end position="118"/>
    </location>
</feature>
<evidence type="ECO:0000256" key="9">
    <source>
        <dbReference type="ARBA" id="ARBA00022771"/>
    </source>
</evidence>
<keyword evidence="15" id="KW-0175">Coiled coil</keyword>
<dbReference type="Pfam" id="PF17917">
    <property type="entry name" value="RT_RNaseH"/>
    <property type="match status" value="1"/>
</dbReference>
<dbReference type="Pfam" id="PF00078">
    <property type="entry name" value="RVT_1"/>
    <property type="match status" value="1"/>
</dbReference>
<dbReference type="PANTHER" id="PTHR11241">
    <property type="entry name" value="DEOXYURIDINE 5'-TRIPHOSPHATE NUCLEOTIDOHYDROLASE"/>
    <property type="match status" value="1"/>
</dbReference>
<dbReference type="InterPro" id="IPR029054">
    <property type="entry name" value="dUTPase-like"/>
</dbReference>
<keyword evidence="6" id="KW-0540">Nuclease</keyword>
<proteinExistence type="inferred from homology"/>
<dbReference type="PROSITE" id="PS50879">
    <property type="entry name" value="RNASE_H_1"/>
    <property type="match status" value="1"/>
</dbReference>
<dbReference type="InterPro" id="IPR010746">
    <property type="entry name" value="CYMV_Orf1"/>
</dbReference>
<dbReference type="GO" id="GO:0006226">
    <property type="term" value="P:dUMP biosynthetic process"/>
    <property type="evidence" value="ECO:0007669"/>
    <property type="project" value="UniProtKB-UniPathway"/>
</dbReference>
<keyword evidence="13" id="KW-0546">Nucleotide metabolism</keyword>
<dbReference type="Gene3D" id="2.70.40.10">
    <property type="match status" value="1"/>
</dbReference>
<accession>A0A8J5IGX4</accession>
<dbReference type="GO" id="GO:0004170">
    <property type="term" value="F:dUTP diphosphatase activity"/>
    <property type="evidence" value="ECO:0007669"/>
    <property type="project" value="UniProtKB-EC"/>
</dbReference>
<dbReference type="NCBIfam" id="TIGR00576">
    <property type="entry name" value="dut"/>
    <property type="match status" value="1"/>
</dbReference>
<keyword evidence="7" id="KW-0479">Metal-binding</keyword>
<dbReference type="InterPro" id="IPR000477">
    <property type="entry name" value="RT_dom"/>
</dbReference>
<dbReference type="Gene3D" id="3.30.420.10">
    <property type="entry name" value="Ribonuclease H-like superfamily/Ribonuclease H"/>
    <property type="match status" value="1"/>
</dbReference>
<dbReference type="Gene3D" id="3.30.70.270">
    <property type="match status" value="2"/>
</dbReference>
<feature type="compositionally biased region" description="Acidic residues" evidence="16">
    <location>
        <begin position="1509"/>
        <end position="1524"/>
    </location>
</feature>
<gene>
    <name evidence="19" type="ORF">ZIOFF_007702</name>
</gene>
<dbReference type="SUPFAM" id="SSF51283">
    <property type="entry name" value="dUTPase-like"/>
    <property type="match status" value="1"/>
</dbReference>
<dbReference type="PANTHER" id="PTHR11241:SF0">
    <property type="entry name" value="DEOXYURIDINE 5'-TRIPHOSPHATE NUCLEOTIDOHYDROLASE"/>
    <property type="match status" value="1"/>
</dbReference>
<evidence type="ECO:0000256" key="6">
    <source>
        <dbReference type="ARBA" id="ARBA00022722"/>
    </source>
</evidence>
<evidence type="ECO:0000256" key="15">
    <source>
        <dbReference type="SAM" id="Coils"/>
    </source>
</evidence>
<dbReference type="CDD" id="cd07557">
    <property type="entry name" value="trimeric_dUTPase"/>
    <property type="match status" value="1"/>
</dbReference>
<evidence type="ECO:0000256" key="8">
    <source>
        <dbReference type="ARBA" id="ARBA00022759"/>
    </source>
</evidence>
<evidence type="ECO:0000259" key="17">
    <source>
        <dbReference type="PROSITE" id="PS50879"/>
    </source>
</evidence>
<dbReference type="Pfam" id="PF06839">
    <property type="entry name" value="Zn_ribbon_GRF"/>
    <property type="match status" value="1"/>
</dbReference>
<dbReference type="InterPro" id="IPR010666">
    <property type="entry name" value="Znf_GRF"/>
</dbReference>
<evidence type="ECO:0000256" key="3">
    <source>
        <dbReference type="ARBA" id="ARBA00012379"/>
    </source>
</evidence>
<dbReference type="GO" id="GO:0003676">
    <property type="term" value="F:nucleic acid binding"/>
    <property type="evidence" value="ECO:0007669"/>
    <property type="project" value="InterPro"/>
</dbReference>
<evidence type="ECO:0000313" key="19">
    <source>
        <dbReference type="EMBL" id="KAG6533824.1"/>
    </source>
</evidence>
<dbReference type="EMBL" id="JACMSC010000002">
    <property type="protein sequence ID" value="KAG6533824.1"/>
    <property type="molecule type" value="Genomic_DNA"/>
</dbReference>
<evidence type="ECO:0000256" key="10">
    <source>
        <dbReference type="ARBA" id="ARBA00022801"/>
    </source>
</evidence>
<dbReference type="InterPro" id="IPR036157">
    <property type="entry name" value="dUTPase-like_sf"/>
</dbReference>
<keyword evidence="4" id="KW-0808">Transferase</keyword>
<dbReference type="Pfam" id="PF07028">
    <property type="entry name" value="DUF1319"/>
    <property type="match status" value="1"/>
</dbReference>
<evidence type="ECO:0000256" key="2">
    <source>
        <dbReference type="ARBA" id="ARBA00006581"/>
    </source>
</evidence>
<evidence type="ECO:0000256" key="12">
    <source>
        <dbReference type="ARBA" id="ARBA00022918"/>
    </source>
</evidence>
<evidence type="ECO:0000313" key="20">
    <source>
        <dbReference type="Proteomes" id="UP000734854"/>
    </source>
</evidence>
<protein>
    <recommendedName>
        <fullName evidence="3">dUTP diphosphatase</fullName>
        <ecNumber evidence="3">3.6.1.23</ecNumber>
    </recommendedName>
</protein>
<sequence length="1534" mass="176023">MNTDLKEFENQFLLWKNSWQNRKDLDYLNLDSSSQTDLVHNLKITAYRVDLGNKALFALSKQNNLHTLDVRTKIQEQGSQLEEISRLSKIVRQQREDLLQLLKQQNQLKEEILQLRQDYLKRRPLSKKDVEELVIKLSEHPKHIEKQTETLTEELSKKVDKVEELINHLKQLRREVRQLKIQIDKVSDTTGVAELTEQLRRTHLSSQGAAFIKEKATTSQRPGVPLVEEQIRDYRRTARARYEAERMGRSIANLGRSIVGRQPREHTLALLMNPETELRRSMHERARTVPAEVLYMTRRDNIHHRVYHYRSEERMLITGSDQQDRTFIMEDSYERLAQAELEYIHLGILQVRFQILHRRYAGTMALIVFRDTRWNTDDRSIIAAMEIDLAEGHQLIYVMPDIMLTIKDFFRHIQISIQTHGYESWEGAEANLLVTRSITARLSNTPNVGFAFRVEKVAEYLRSKGVKAIDATKHSATKFQGRQWNLRPSRVILPMQPSSLLSSTNYDGSTSIQFGGYQPAASSKAPLYNKEDDETDEEHIVGVITIIDDSLDDYPVLIAPDALLQDYPALAAFEDSLLQSMVGDESEEEESDEEESDEEALSKILKETTISSPRSRYNINTTLDDYPELQNIERILSTGESAISNYRPPQDEEMDIPGYAPAGSSKGWAGIEEANLAGKRPKKWENNSEWFQLPSANAKRGSVFVMPYDFDPKTDISQETLKIKRTHPLAFLPQRKTEGAAGYDLATCEGCVLTPHSHAILNTGISIKLPEGTYGRIAPRSGLSAKGIFINGGVIDADFRGSIQVILFNFSFENILFNIGDNIAQLIIEKIALPEVEEVQFLDQTQRGSRSFGSTDKQEEKKVSAAFKPVPIPINMLQVIEDEPSEYLIGESEWRSQMRVSRKEYLCQHDWSYDETTAADCRDCKLEARAGNRIDCRKCKLIICSLCTYHCFKISWPSTIRTQMKKTDWKSLSALQSNLIQKFIRRENELEEEVKNLRQQISGMEELAIIQEAPSEYERELTEVQQENAFLKLMNEKQQKDIEALKQEKQLLLELGEINKRELMDLKTRKMDNCFRGTEEFIAIYIDDILVFSDTYEAHKRHLKAFITICEQNGLILSPTKYKIGVKQVDFLGATIGDSKIRLQPHIIQKILETKSESLTEIRALRRWLGILNYARAYIPNLGKTLGPLYSKTSVKGERRMNTQDWKIIEQIKQQVQNLPDLEIPPPDAIILLETDGCMEGWGGICKWKTSKGEPRTSEKICAYASGRFLPVKSTIDAEVQAVINSLEKFKIYYLDKSELIIRTDSHAIVKFYEKASDHKPSRVRWLTLSDYISGIGIKVSFEHISGKDNVLADELSRLITTILVDKWEHTLLRPLTKAINEVLQKPNPVMEARMASHISNTLKTSKKGNEFVNVIINNQISLQCACGRDAALLVSHTSRNPGRHFYKCSTDTCHSWYWADLIENYVQQRLNMEAPLAQEPINWVNIEQHGYWDNDPVWEEPGLGEPEVINDDEANSEIDDPTEDSSLFHQHLD</sequence>
<comment type="pathway">
    <text evidence="1">Pyrimidine metabolism; dUMP biosynthesis; dUMP from dCTP (dUTP route): step 2/2.</text>
</comment>
<dbReference type="SUPFAM" id="SSF56672">
    <property type="entry name" value="DNA/RNA polymerases"/>
    <property type="match status" value="1"/>
</dbReference>
<feature type="region of interest" description="Disordered" evidence="16">
    <location>
        <begin position="1496"/>
        <end position="1534"/>
    </location>
</feature>
<dbReference type="GO" id="GO:0000287">
    <property type="term" value="F:magnesium ion binding"/>
    <property type="evidence" value="ECO:0007669"/>
    <property type="project" value="InterPro"/>
</dbReference>
<dbReference type="InterPro" id="IPR041373">
    <property type="entry name" value="RT_RNaseH"/>
</dbReference>
<comment type="caution">
    <text evidence="19">The sequence shown here is derived from an EMBL/GenBank/DDBJ whole genome shotgun (WGS) entry which is preliminary data.</text>
</comment>
<dbReference type="GO" id="GO:0046081">
    <property type="term" value="P:dUTP catabolic process"/>
    <property type="evidence" value="ECO:0007669"/>
    <property type="project" value="InterPro"/>
</dbReference>
<dbReference type="InterPro" id="IPR043128">
    <property type="entry name" value="Rev_trsase/Diguanyl_cyclase"/>
</dbReference>
<reference evidence="19 20" key="1">
    <citation type="submission" date="2020-08" db="EMBL/GenBank/DDBJ databases">
        <title>Plant Genome Project.</title>
        <authorList>
            <person name="Zhang R.-G."/>
        </authorList>
    </citation>
    <scope>NUCLEOTIDE SEQUENCE [LARGE SCALE GENOMIC DNA]</scope>
    <source>
        <tissue evidence="19">Rhizome</tissue>
    </source>
</reference>
<keyword evidence="11" id="KW-0862">Zinc</keyword>
<dbReference type="GO" id="GO:0008270">
    <property type="term" value="F:zinc ion binding"/>
    <property type="evidence" value="ECO:0007669"/>
    <property type="project" value="UniProtKB-KW"/>
</dbReference>
<dbReference type="Pfam" id="PF00692">
    <property type="entry name" value="dUTPase"/>
    <property type="match status" value="1"/>
</dbReference>
<feature type="compositionally biased region" description="Polar residues" evidence="16">
    <location>
        <begin position="1525"/>
        <end position="1534"/>
    </location>
</feature>
<keyword evidence="8" id="KW-0255">Endonuclease</keyword>
<evidence type="ECO:0000256" key="11">
    <source>
        <dbReference type="ARBA" id="ARBA00022833"/>
    </source>
</evidence>
<comment type="similarity">
    <text evidence="2">Belongs to the dUTPase family.</text>
</comment>
<dbReference type="GO" id="GO:0003964">
    <property type="term" value="F:RNA-directed DNA polymerase activity"/>
    <property type="evidence" value="ECO:0007669"/>
    <property type="project" value="UniProtKB-KW"/>
</dbReference>
<evidence type="ECO:0000256" key="13">
    <source>
        <dbReference type="ARBA" id="ARBA00023080"/>
    </source>
</evidence>
<keyword evidence="10" id="KW-0378">Hydrolase</keyword>
<dbReference type="InterPro" id="IPR002156">
    <property type="entry name" value="RNaseH_domain"/>
</dbReference>
<evidence type="ECO:0000256" key="1">
    <source>
        <dbReference type="ARBA" id="ARBA00005142"/>
    </source>
</evidence>
<keyword evidence="9 14" id="KW-0863">Zinc-finger</keyword>
<feature type="domain" description="GRF-type" evidence="18">
    <location>
        <begin position="1425"/>
        <end position="1463"/>
    </location>
</feature>
<feature type="domain" description="RNase H type-1" evidence="17">
    <location>
        <begin position="1227"/>
        <end position="1362"/>
    </location>
</feature>
<dbReference type="GO" id="GO:0004523">
    <property type="term" value="F:RNA-DNA hybrid ribonuclease activity"/>
    <property type="evidence" value="ECO:0007669"/>
    <property type="project" value="InterPro"/>
</dbReference>
<name>A0A8J5IGX4_ZINOF</name>
<keyword evidence="20" id="KW-1185">Reference proteome</keyword>
<organism evidence="19 20">
    <name type="scientific">Zingiber officinale</name>
    <name type="common">Ginger</name>
    <name type="synonym">Amomum zingiber</name>
    <dbReference type="NCBI Taxonomy" id="94328"/>
    <lineage>
        <taxon>Eukaryota</taxon>
        <taxon>Viridiplantae</taxon>
        <taxon>Streptophyta</taxon>
        <taxon>Embryophyta</taxon>
        <taxon>Tracheophyta</taxon>
        <taxon>Spermatophyta</taxon>
        <taxon>Magnoliopsida</taxon>
        <taxon>Liliopsida</taxon>
        <taxon>Zingiberales</taxon>
        <taxon>Zingiberaceae</taxon>
        <taxon>Zingiber</taxon>
    </lineage>
</organism>
<evidence type="ECO:0000256" key="7">
    <source>
        <dbReference type="ARBA" id="ARBA00022723"/>
    </source>
</evidence>
<dbReference type="InterPro" id="IPR033704">
    <property type="entry name" value="dUTPase_trimeric"/>
</dbReference>
<dbReference type="EC" id="3.6.1.23" evidence="3"/>
<dbReference type="Proteomes" id="UP000734854">
    <property type="component" value="Unassembled WGS sequence"/>
</dbReference>
<dbReference type="NCBIfam" id="NF001862">
    <property type="entry name" value="PRK00601.1"/>
    <property type="match status" value="1"/>
</dbReference>
<evidence type="ECO:0000256" key="4">
    <source>
        <dbReference type="ARBA" id="ARBA00022679"/>
    </source>
</evidence>
<evidence type="ECO:0000256" key="16">
    <source>
        <dbReference type="SAM" id="MobiDB-lite"/>
    </source>
</evidence>
<feature type="coiled-coil region" evidence="15">
    <location>
        <begin position="980"/>
        <end position="1055"/>
    </location>
</feature>
<evidence type="ECO:0000259" key="18">
    <source>
        <dbReference type="PROSITE" id="PS51999"/>
    </source>
</evidence>
<evidence type="ECO:0000256" key="14">
    <source>
        <dbReference type="PROSITE-ProRule" id="PRU01343"/>
    </source>
</evidence>
<keyword evidence="5" id="KW-0548">Nucleotidyltransferase</keyword>
<dbReference type="InterPro" id="IPR036397">
    <property type="entry name" value="RNaseH_sf"/>
</dbReference>
<dbReference type="UniPathway" id="UPA00610">
    <property type="reaction ID" value="UER00666"/>
</dbReference>
<dbReference type="InterPro" id="IPR008181">
    <property type="entry name" value="dUTPase"/>
</dbReference>
<feature type="coiled-coil region" evidence="15">
    <location>
        <begin position="152"/>
        <end position="189"/>
    </location>
</feature>